<dbReference type="AlphaFoldDB" id="A0AAF3EL17"/>
<feature type="region of interest" description="Disordered" evidence="1">
    <location>
        <begin position="1"/>
        <end position="69"/>
    </location>
</feature>
<evidence type="ECO:0000313" key="3">
    <source>
        <dbReference type="Proteomes" id="UP000887575"/>
    </source>
</evidence>
<sequence>MTNLFGRFGQVTPSPSAPQPTAAPPAATPLAGAHPPKQPGGLAHRRQLADEIKHPTQGQKDRFNRSTGNIMGTGIERLKELETNLKDVLCLDQPRVILQGKDDYIHVNYVKEDPLLNNFICAQGPLIFGFLDCARTSGKHYHVVSS</sequence>
<feature type="compositionally biased region" description="Basic and acidic residues" evidence="1">
    <location>
        <begin position="47"/>
        <end position="64"/>
    </location>
</feature>
<dbReference type="InterPro" id="IPR000242">
    <property type="entry name" value="PTP_cat"/>
</dbReference>
<feature type="compositionally biased region" description="Pro residues" evidence="1">
    <location>
        <begin position="15"/>
        <end position="27"/>
    </location>
</feature>
<dbReference type="GO" id="GO:0004725">
    <property type="term" value="F:protein tyrosine phosphatase activity"/>
    <property type="evidence" value="ECO:0007669"/>
    <property type="project" value="InterPro"/>
</dbReference>
<dbReference type="Gene3D" id="3.90.190.10">
    <property type="entry name" value="Protein tyrosine phosphatase superfamily"/>
    <property type="match status" value="1"/>
</dbReference>
<protein>
    <recommendedName>
        <fullName evidence="2">Tyrosine-protein phosphatase domain-containing protein</fullName>
    </recommendedName>
</protein>
<reference evidence="4" key="1">
    <citation type="submission" date="2024-02" db="UniProtKB">
        <authorList>
            <consortium name="WormBaseParasite"/>
        </authorList>
    </citation>
    <scope>IDENTIFICATION</scope>
</reference>
<dbReference type="PANTHER" id="PTHR46163">
    <property type="entry name" value="TYROSINE-PROTEIN PHOSPHATASE-RELATED"/>
    <property type="match status" value="1"/>
</dbReference>
<dbReference type="WBParaSite" id="MBELARI_LOCUS14730">
    <property type="protein sequence ID" value="MBELARI_LOCUS14730"/>
    <property type="gene ID" value="MBELARI_LOCUS14730"/>
</dbReference>
<dbReference type="InterPro" id="IPR029021">
    <property type="entry name" value="Prot-tyrosine_phosphatase-like"/>
</dbReference>
<name>A0AAF3EL17_9BILA</name>
<keyword evidence="3" id="KW-1185">Reference proteome</keyword>
<dbReference type="Proteomes" id="UP000887575">
    <property type="component" value="Unassembled WGS sequence"/>
</dbReference>
<accession>A0AAF3EL17</accession>
<evidence type="ECO:0000256" key="1">
    <source>
        <dbReference type="SAM" id="MobiDB-lite"/>
    </source>
</evidence>
<organism evidence="3 4">
    <name type="scientific">Mesorhabditis belari</name>
    <dbReference type="NCBI Taxonomy" id="2138241"/>
    <lineage>
        <taxon>Eukaryota</taxon>
        <taxon>Metazoa</taxon>
        <taxon>Ecdysozoa</taxon>
        <taxon>Nematoda</taxon>
        <taxon>Chromadorea</taxon>
        <taxon>Rhabditida</taxon>
        <taxon>Rhabditina</taxon>
        <taxon>Rhabditomorpha</taxon>
        <taxon>Rhabditoidea</taxon>
        <taxon>Rhabditidae</taxon>
        <taxon>Mesorhabditinae</taxon>
        <taxon>Mesorhabditis</taxon>
    </lineage>
</organism>
<dbReference type="SUPFAM" id="SSF52799">
    <property type="entry name" value="(Phosphotyrosine protein) phosphatases II"/>
    <property type="match status" value="1"/>
</dbReference>
<dbReference type="Pfam" id="PF00102">
    <property type="entry name" value="Y_phosphatase"/>
    <property type="match status" value="1"/>
</dbReference>
<proteinExistence type="predicted"/>
<evidence type="ECO:0000313" key="4">
    <source>
        <dbReference type="WBParaSite" id="MBELARI_LOCUS14730"/>
    </source>
</evidence>
<feature type="domain" description="Tyrosine-protein phosphatase" evidence="2">
    <location>
        <begin position="86"/>
        <end position="126"/>
    </location>
</feature>
<evidence type="ECO:0000259" key="2">
    <source>
        <dbReference type="Pfam" id="PF00102"/>
    </source>
</evidence>
<dbReference type="InterPro" id="IPR052782">
    <property type="entry name" value="Oocyte-zygote_transition_reg"/>
</dbReference>